<dbReference type="HOGENOM" id="CLU_2465242_0_0_11"/>
<accession>U3PG69</accession>
<evidence type="ECO:0000313" key="1">
    <source>
        <dbReference type="EMBL" id="AGW42673.1"/>
    </source>
</evidence>
<reference evidence="1 2" key="1">
    <citation type="journal article" date="2013" name="Genome Announc.">
        <title>Complete Genome Sequence of Leifsonia xyli subsp. cynodontis Strain DSM46306, a Gram-Positive Bacterial Pathogen of Grasses.</title>
        <authorList>
            <person name="Monteiro-Vitorello C.B."/>
            <person name="Zerillo M.M."/>
            <person name="Van Sluys M.A."/>
            <person name="Camargo L.E."/>
            <person name="Kitajima J.P."/>
        </authorList>
    </citation>
    <scope>NUCLEOTIDE SEQUENCE [LARGE SCALE GENOMIC DNA]</scope>
    <source>
        <strain evidence="1 2">DSM 46306</strain>
    </source>
</reference>
<dbReference type="AlphaFoldDB" id="U3PG69"/>
<name>U3PG69_LEIXC</name>
<dbReference type="eggNOG" id="ENOG502ZPJN">
    <property type="taxonomic scope" value="Bacteria"/>
</dbReference>
<dbReference type="KEGG" id="lxy:O159_27870"/>
<evidence type="ECO:0000313" key="2">
    <source>
        <dbReference type="Proteomes" id="UP000016743"/>
    </source>
</evidence>
<dbReference type="OrthoDB" id="4381340at2"/>
<organism evidence="1 2">
    <name type="scientific">Leifsonia xyli subsp. cynodontis DSM 46306</name>
    <dbReference type="NCBI Taxonomy" id="1389489"/>
    <lineage>
        <taxon>Bacteria</taxon>
        <taxon>Bacillati</taxon>
        <taxon>Actinomycetota</taxon>
        <taxon>Actinomycetes</taxon>
        <taxon>Micrococcales</taxon>
        <taxon>Microbacteriaceae</taxon>
        <taxon>Leifsonia</taxon>
    </lineage>
</organism>
<dbReference type="RefSeq" id="WP_021756141.1">
    <property type="nucleotide sequence ID" value="NC_022438.1"/>
</dbReference>
<dbReference type="Proteomes" id="UP000016743">
    <property type="component" value="Chromosome"/>
</dbReference>
<protein>
    <submittedName>
        <fullName evidence="1">Uncharacterized protein</fullName>
    </submittedName>
</protein>
<proteinExistence type="predicted"/>
<keyword evidence="2" id="KW-1185">Reference proteome</keyword>
<sequence>MKQQREVRFLLDWWESGTEKYAMEPSDYGLSDELTLRLRRFYDHWFQHVDPVMGWDTEENLAIYHRDKEEVLQLLRDELSIDVNLLAD</sequence>
<gene>
    <name evidence="1" type="ORF">O159_27870</name>
</gene>
<dbReference type="EMBL" id="CP006734">
    <property type="protein sequence ID" value="AGW42673.1"/>
    <property type="molecule type" value="Genomic_DNA"/>
</dbReference>